<dbReference type="InterPro" id="IPR028343">
    <property type="entry name" value="FBPtase"/>
</dbReference>
<dbReference type="GO" id="GO:0006094">
    <property type="term" value="P:gluconeogenesis"/>
    <property type="evidence" value="ECO:0007669"/>
    <property type="project" value="UniProtKB-UniRule"/>
</dbReference>
<keyword evidence="7 12" id="KW-0378">Hydrolase</keyword>
<feature type="binding site" evidence="12">
    <location>
        <position position="94"/>
    </location>
    <ligand>
        <name>Mg(2+)</name>
        <dbReference type="ChEBI" id="CHEBI:18420"/>
        <label>1</label>
    </ligand>
</feature>
<dbReference type="GO" id="GO:0006002">
    <property type="term" value="P:fructose 6-phosphate metabolic process"/>
    <property type="evidence" value="ECO:0007669"/>
    <property type="project" value="TreeGrafter"/>
</dbReference>
<dbReference type="PIRSF" id="PIRSF000904">
    <property type="entry name" value="FBPtase_SBPase"/>
    <property type="match status" value="1"/>
</dbReference>
<comment type="caution">
    <text evidence="12">Lacks conserved residue(s) required for the propagation of feature annotation.</text>
</comment>
<dbReference type="HAMAP" id="MF_01855">
    <property type="entry name" value="FBPase_class1"/>
    <property type="match status" value="1"/>
</dbReference>
<dbReference type="FunFam" id="3.40.190.80:FF:000001">
    <property type="entry name" value="Fructose-1,6-bisphosphatase class 1"/>
    <property type="match status" value="1"/>
</dbReference>
<evidence type="ECO:0000256" key="11">
    <source>
        <dbReference type="ARBA" id="ARBA00081210"/>
    </source>
</evidence>
<dbReference type="Pfam" id="PF00316">
    <property type="entry name" value="FBPase"/>
    <property type="match status" value="1"/>
</dbReference>
<feature type="binding site" evidence="12">
    <location>
        <position position="278"/>
    </location>
    <ligand>
        <name>Mg(2+)</name>
        <dbReference type="ChEBI" id="CHEBI:18420"/>
        <label>2</label>
    </ligand>
</feature>
<evidence type="ECO:0000313" key="16">
    <source>
        <dbReference type="EMBL" id="AMM42067.1"/>
    </source>
</evidence>
<dbReference type="Pfam" id="PF18913">
    <property type="entry name" value="FBPase_C"/>
    <property type="match status" value="1"/>
</dbReference>
<feature type="binding site" evidence="12">
    <location>
        <position position="208"/>
    </location>
    <ligand>
        <name>substrate</name>
    </ligand>
</feature>
<comment type="subcellular location">
    <subcellularLocation>
        <location evidence="12">Cytoplasm</location>
    </subcellularLocation>
</comment>
<dbReference type="OrthoDB" id="9806756at2"/>
<evidence type="ECO:0000256" key="13">
    <source>
        <dbReference type="RuleBase" id="RU000508"/>
    </source>
</evidence>
<keyword evidence="8 12" id="KW-0460">Magnesium</keyword>
<dbReference type="GO" id="GO:0042132">
    <property type="term" value="F:fructose 1,6-bisphosphate 1-phosphatase activity"/>
    <property type="evidence" value="ECO:0007669"/>
    <property type="project" value="UniProtKB-UniRule"/>
</dbReference>
<feature type="binding site" evidence="12">
    <location>
        <position position="113"/>
    </location>
    <ligand>
        <name>Mg(2+)</name>
        <dbReference type="ChEBI" id="CHEBI:18420"/>
        <label>1</label>
    </ligand>
</feature>
<dbReference type="FunFam" id="3.30.540.10:FF:000002">
    <property type="entry name" value="Fructose-1,6-bisphosphatase class 1"/>
    <property type="match status" value="1"/>
</dbReference>
<dbReference type="InterPro" id="IPR000146">
    <property type="entry name" value="FBPase_class-1"/>
</dbReference>
<dbReference type="RefSeq" id="WP_066065606.1">
    <property type="nucleotide sequence ID" value="NZ_CP013015.1"/>
</dbReference>
<comment type="similarity">
    <text evidence="3 12 13">Belongs to the FBPase class 1 family.</text>
</comment>
<keyword evidence="5 12" id="KW-0963">Cytoplasm</keyword>
<evidence type="ECO:0000256" key="2">
    <source>
        <dbReference type="ARBA" id="ARBA00005215"/>
    </source>
</evidence>
<dbReference type="Proteomes" id="UP000070560">
    <property type="component" value="Chromosome"/>
</dbReference>
<feature type="domain" description="Fructose-1-6-bisphosphatase class 1 C-terminal" evidence="15">
    <location>
        <begin position="198"/>
        <end position="328"/>
    </location>
</feature>
<dbReference type="InterPro" id="IPR044015">
    <property type="entry name" value="FBPase_C_dom"/>
</dbReference>
<dbReference type="KEGG" id="daw:HS1_002283"/>
<dbReference type="EC" id="3.1.3.11" evidence="4 12"/>
<dbReference type="NCBIfam" id="NF006779">
    <property type="entry name" value="PRK09293.1-3"/>
    <property type="match status" value="1"/>
</dbReference>
<keyword evidence="9 12" id="KW-0119">Carbohydrate metabolism</keyword>
<reference evidence="16 17" key="1">
    <citation type="submission" date="2015-10" db="EMBL/GenBank/DDBJ databases">
        <title>Candidatus Desulfofervidus auxilii, a hydrogenotrophic sulfate-reducing bacterium involved in the thermophilic anaerobic oxidation of methane.</title>
        <authorList>
            <person name="Krukenberg V."/>
            <person name="Richter M."/>
            <person name="Wegener G."/>
        </authorList>
    </citation>
    <scope>NUCLEOTIDE SEQUENCE [LARGE SCALE GENOMIC DNA]</scope>
    <source>
        <strain evidence="16 17">HS1</strain>
    </source>
</reference>
<evidence type="ECO:0000259" key="15">
    <source>
        <dbReference type="Pfam" id="PF18913"/>
    </source>
</evidence>
<accession>A0A7U4QMI2</accession>
<dbReference type="GO" id="GO:0006000">
    <property type="term" value="P:fructose metabolic process"/>
    <property type="evidence" value="ECO:0007669"/>
    <property type="project" value="TreeGrafter"/>
</dbReference>
<keyword evidence="17" id="KW-1185">Reference proteome</keyword>
<feature type="binding site" evidence="12">
    <location>
        <position position="116"/>
    </location>
    <ligand>
        <name>Mg(2+)</name>
        <dbReference type="ChEBI" id="CHEBI:18420"/>
        <label>2</label>
    </ligand>
</feature>
<dbReference type="InterPro" id="IPR033391">
    <property type="entry name" value="FBPase_N"/>
</dbReference>
<dbReference type="CDD" id="cd00354">
    <property type="entry name" value="FBPase"/>
    <property type="match status" value="1"/>
</dbReference>
<gene>
    <name evidence="12" type="primary">fbp</name>
    <name evidence="16" type="ORF">HS1_002283</name>
</gene>
<dbReference type="GO" id="GO:0005986">
    <property type="term" value="P:sucrose biosynthetic process"/>
    <property type="evidence" value="ECO:0007669"/>
    <property type="project" value="TreeGrafter"/>
</dbReference>
<feature type="binding site" evidence="12">
    <location>
        <position position="272"/>
    </location>
    <ligand>
        <name>substrate</name>
    </ligand>
</feature>
<evidence type="ECO:0000313" key="17">
    <source>
        <dbReference type="Proteomes" id="UP000070560"/>
    </source>
</evidence>
<sequence length="334" mass="37518">MSERLGMPLSRFILEEQRKHPGARGEFSIIMEQLATASQVVRGHVRKAGLVDILGFTGKLNVFGERVRRLDEFSNHVFMEAIKTSGRFCAMASEEMKEAVLISNGGEYVITFDPLDGSSNIDINISIGTIFSIFKRTSSGEMATMDDLLQPGNKQIAAGYIIYGSSTMFVYTTGHGVYGFTFDPAVGTYLLSHEPIKIPEKGKIYSVNEGNYKHWIENGIKKYIDWLKEKDEETKRPYSMRYIGCMVADIHRTLLKGGIFMYPADKKNPNGKLRLLYEANPMGFIIEQAGGIASTGRERILDIVPETLHQRVPVIMGSPYDVKKAIEFIEQYSK</sequence>
<dbReference type="EMBL" id="CP013015">
    <property type="protein sequence ID" value="AMM42067.1"/>
    <property type="molecule type" value="Genomic_DNA"/>
</dbReference>
<evidence type="ECO:0000256" key="10">
    <source>
        <dbReference type="ARBA" id="ARBA00072069"/>
    </source>
</evidence>
<dbReference type="SUPFAM" id="SSF56655">
    <property type="entry name" value="Carbohydrate phosphatase"/>
    <property type="match status" value="1"/>
</dbReference>
<evidence type="ECO:0000256" key="7">
    <source>
        <dbReference type="ARBA" id="ARBA00022801"/>
    </source>
</evidence>
<comment type="cofactor">
    <cofactor evidence="12">
        <name>Mg(2+)</name>
        <dbReference type="ChEBI" id="CHEBI:18420"/>
    </cofactor>
    <text evidence="12">Binds 2 magnesium ions per subunit.</text>
</comment>
<evidence type="ECO:0000256" key="1">
    <source>
        <dbReference type="ARBA" id="ARBA00001273"/>
    </source>
</evidence>
<feature type="binding site" evidence="12">
    <location>
        <position position="113"/>
    </location>
    <ligand>
        <name>Mg(2+)</name>
        <dbReference type="ChEBI" id="CHEBI:18420"/>
        <label>2</label>
    </ligand>
</feature>
<evidence type="ECO:0000259" key="14">
    <source>
        <dbReference type="Pfam" id="PF00316"/>
    </source>
</evidence>
<feature type="domain" description="Fructose-1-6-bisphosphatase class I N-terminal" evidence="14">
    <location>
        <begin position="9"/>
        <end position="194"/>
    </location>
</feature>
<evidence type="ECO:0000256" key="6">
    <source>
        <dbReference type="ARBA" id="ARBA00022723"/>
    </source>
</evidence>
<dbReference type="PIRSF" id="PIRSF500210">
    <property type="entry name" value="FBPtase"/>
    <property type="match status" value="1"/>
</dbReference>
<dbReference type="PANTHER" id="PTHR11556:SF35">
    <property type="entry name" value="SEDOHEPTULOSE-1,7-BISPHOSPHATASE, CHLOROPLASTIC"/>
    <property type="match status" value="1"/>
</dbReference>
<evidence type="ECO:0000256" key="8">
    <source>
        <dbReference type="ARBA" id="ARBA00022842"/>
    </source>
</evidence>
<name>A0A7U4QMI2_DESA2</name>
<comment type="subunit">
    <text evidence="12">Homotetramer.</text>
</comment>
<evidence type="ECO:0000256" key="12">
    <source>
        <dbReference type="HAMAP-Rule" id="MF_01855"/>
    </source>
</evidence>
<proteinExistence type="inferred from homology"/>
<feature type="binding site" evidence="12">
    <location>
        <begin position="116"/>
        <end position="119"/>
    </location>
    <ligand>
        <name>substrate</name>
    </ligand>
</feature>
<feature type="binding site" evidence="12">
    <location>
        <position position="115"/>
    </location>
    <ligand>
        <name>Mg(2+)</name>
        <dbReference type="ChEBI" id="CHEBI:18420"/>
        <label>1</label>
    </ligand>
</feature>
<protein>
    <recommendedName>
        <fullName evidence="10 12">Fructose-1,6-bisphosphatase class 1</fullName>
        <shortName evidence="12">FBPase class 1</shortName>
        <ecNumber evidence="4 12">3.1.3.11</ecNumber>
    </recommendedName>
    <alternativeName>
        <fullName evidence="11 12">D-fructose-1,6-bisphosphate 1-phosphohydrolase class 1</fullName>
    </alternativeName>
</protein>
<evidence type="ECO:0000256" key="4">
    <source>
        <dbReference type="ARBA" id="ARBA00013093"/>
    </source>
</evidence>
<dbReference type="AlphaFoldDB" id="A0A7U4QMI2"/>
<organism evidence="16 17">
    <name type="scientific">Desulfofervidus auxilii</name>
    <dbReference type="NCBI Taxonomy" id="1621989"/>
    <lineage>
        <taxon>Bacteria</taxon>
        <taxon>Pseudomonadati</taxon>
        <taxon>Thermodesulfobacteriota</taxon>
        <taxon>Candidatus Desulfofervidia</taxon>
        <taxon>Candidatus Desulfofervidales</taxon>
        <taxon>Candidatus Desulfofervidaceae</taxon>
        <taxon>Candidatus Desulfofervidus</taxon>
    </lineage>
</organism>
<dbReference type="GO" id="GO:0005829">
    <property type="term" value="C:cytosol"/>
    <property type="evidence" value="ECO:0007669"/>
    <property type="project" value="TreeGrafter"/>
</dbReference>
<dbReference type="InterPro" id="IPR020548">
    <property type="entry name" value="Fructose_bisphosphatase_AS"/>
</dbReference>
<keyword evidence="6 12" id="KW-0479">Metal-binding</keyword>
<dbReference type="PANTHER" id="PTHR11556">
    <property type="entry name" value="FRUCTOSE-1,6-BISPHOSPHATASE-RELATED"/>
    <property type="match status" value="1"/>
</dbReference>
<evidence type="ECO:0000256" key="9">
    <source>
        <dbReference type="ARBA" id="ARBA00023277"/>
    </source>
</evidence>
<feature type="binding site" evidence="12">
    <location>
        <position position="242"/>
    </location>
    <ligand>
        <name>substrate</name>
    </ligand>
</feature>
<comment type="catalytic activity">
    <reaction evidence="1 12">
        <text>beta-D-fructose 1,6-bisphosphate + H2O = beta-D-fructose 6-phosphate + phosphate</text>
        <dbReference type="Rhea" id="RHEA:11064"/>
        <dbReference type="ChEBI" id="CHEBI:15377"/>
        <dbReference type="ChEBI" id="CHEBI:32966"/>
        <dbReference type="ChEBI" id="CHEBI:43474"/>
        <dbReference type="ChEBI" id="CHEBI:57634"/>
        <dbReference type="EC" id="3.1.3.11"/>
    </reaction>
</comment>
<dbReference type="Gene3D" id="3.30.540.10">
    <property type="entry name" value="Fructose-1,6-Bisphosphatase, subunit A, domain 1"/>
    <property type="match status" value="1"/>
</dbReference>
<evidence type="ECO:0000256" key="3">
    <source>
        <dbReference type="ARBA" id="ARBA00010941"/>
    </source>
</evidence>
<dbReference type="Gene3D" id="3.40.190.80">
    <property type="match status" value="1"/>
</dbReference>
<dbReference type="PROSITE" id="PS00124">
    <property type="entry name" value="FBPASE"/>
    <property type="match status" value="1"/>
</dbReference>
<dbReference type="PRINTS" id="PR00115">
    <property type="entry name" value="F16BPHPHTASE"/>
</dbReference>
<dbReference type="NCBIfam" id="NF006778">
    <property type="entry name" value="PRK09293.1-1"/>
    <property type="match status" value="1"/>
</dbReference>
<comment type="pathway">
    <text evidence="2">Carbohydrate biosynthesis; Calvin cycle.</text>
</comment>
<dbReference type="GO" id="GO:0030388">
    <property type="term" value="P:fructose 1,6-bisphosphate metabolic process"/>
    <property type="evidence" value="ECO:0007669"/>
    <property type="project" value="TreeGrafter"/>
</dbReference>
<dbReference type="GO" id="GO:0000287">
    <property type="term" value="F:magnesium ion binding"/>
    <property type="evidence" value="ECO:0007669"/>
    <property type="project" value="UniProtKB-UniRule"/>
</dbReference>
<evidence type="ECO:0000256" key="5">
    <source>
        <dbReference type="ARBA" id="ARBA00022490"/>
    </source>
</evidence>